<dbReference type="Proteomes" id="UP000436088">
    <property type="component" value="Unassembled WGS sequence"/>
</dbReference>
<dbReference type="GO" id="GO:0005739">
    <property type="term" value="C:mitochondrion"/>
    <property type="evidence" value="ECO:0007669"/>
    <property type="project" value="TreeGrafter"/>
</dbReference>
<dbReference type="EMBL" id="VEPZ02000870">
    <property type="protein sequence ID" value="KAE8714451.1"/>
    <property type="molecule type" value="Genomic_DNA"/>
</dbReference>
<dbReference type="GO" id="GO:0030170">
    <property type="term" value="F:pyridoxal phosphate binding"/>
    <property type="evidence" value="ECO:0007669"/>
    <property type="project" value="InterPro"/>
</dbReference>
<comment type="caution">
    <text evidence="4">The sequence shown here is derived from an EMBL/GenBank/DDBJ whole genome shotgun (WGS) entry which is preliminary data.</text>
</comment>
<evidence type="ECO:0000313" key="5">
    <source>
        <dbReference type="Proteomes" id="UP000436088"/>
    </source>
</evidence>
<dbReference type="PANTHER" id="PTHR45688:SF13">
    <property type="entry name" value="ALANINE--GLYOXYLATE AMINOTRANSFERASE 2-LIKE"/>
    <property type="match status" value="1"/>
</dbReference>
<sequence length="455" mass="50769">MQRFIQATRRFSETKYSHQWRRCFSLAAQKEAVMVPKMPSFDYSPLPYTGPSAAEILSKRKEYLNPSMFYLYNKPGRRYLDAFGGIATVCCGHCHPDLVNAIIEQAKRLQHSTILYLNRTVADFAEALANKLPGNLKVVFFSNSGTEANELAMMMARLYTGCHDIISLRNAYHGNAAGTMGATAQSNWKFNVIQSGVHHAINPDPYRGVFGSEGQKYAKDVQDVIQFGASGNIAGFISEAIQASPISTITFIFHFLLSDFMIYVVPSLPFSQCNYGVGGVIELAPGSHFWGFDNHGVVPDMSQWRSIFRPTRSYRTALVLSSLAALYVDRALEMAFLWVVVTTPEIAEVLTCRSYFNTFGEKPCMYSSRVSHPEIIGDVRGRGLMLGVEFVTEHKLKTPAKLETVHVMAKMKDIGVLVGKGGFYGNVFRITPPLCFTKEDADFLVDAMDYTMSKM</sequence>
<dbReference type="InterPro" id="IPR015424">
    <property type="entry name" value="PyrdxlP-dep_Trfase"/>
</dbReference>
<reference evidence="4" key="1">
    <citation type="submission" date="2019-09" db="EMBL/GenBank/DDBJ databases">
        <title>Draft genome information of white flower Hibiscus syriacus.</title>
        <authorList>
            <person name="Kim Y.-M."/>
        </authorList>
    </citation>
    <scope>NUCLEOTIDE SEQUENCE [LARGE SCALE GENOMIC DNA]</scope>
    <source>
        <strain evidence="4">YM2019G1</strain>
    </source>
</reference>
<dbReference type="AlphaFoldDB" id="A0A6A3BEZ3"/>
<evidence type="ECO:0000256" key="1">
    <source>
        <dbReference type="ARBA" id="ARBA00008954"/>
    </source>
</evidence>
<proteinExistence type="inferred from homology"/>
<comment type="similarity">
    <text evidence="1 3">Belongs to the class-III pyridoxal-phosphate-dependent aminotransferase family.</text>
</comment>
<gene>
    <name evidence="4" type="ORF">F3Y22_tig00110195pilonHSYRG00029</name>
</gene>
<dbReference type="InterPro" id="IPR005814">
    <property type="entry name" value="Aminotrans_3"/>
</dbReference>
<keyword evidence="2 3" id="KW-0663">Pyridoxal phosphate</keyword>
<dbReference type="Pfam" id="PF00202">
    <property type="entry name" value="Aminotran_3"/>
    <property type="match status" value="2"/>
</dbReference>
<dbReference type="Gene3D" id="3.40.640.10">
    <property type="entry name" value="Type I PLP-dependent aspartate aminotransferase-like (Major domain)"/>
    <property type="match status" value="1"/>
</dbReference>
<accession>A0A6A3BEZ3</accession>
<dbReference type="InterPro" id="IPR015421">
    <property type="entry name" value="PyrdxlP-dep_Trfase_major"/>
</dbReference>
<organism evidence="4 5">
    <name type="scientific">Hibiscus syriacus</name>
    <name type="common">Rose of Sharon</name>
    <dbReference type="NCBI Taxonomy" id="106335"/>
    <lineage>
        <taxon>Eukaryota</taxon>
        <taxon>Viridiplantae</taxon>
        <taxon>Streptophyta</taxon>
        <taxon>Embryophyta</taxon>
        <taxon>Tracheophyta</taxon>
        <taxon>Spermatophyta</taxon>
        <taxon>Magnoliopsida</taxon>
        <taxon>eudicotyledons</taxon>
        <taxon>Gunneridae</taxon>
        <taxon>Pentapetalae</taxon>
        <taxon>rosids</taxon>
        <taxon>malvids</taxon>
        <taxon>Malvales</taxon>
        <taxon>Malvaceae</taxon>
        <taxon>Malvoideae</taxon>
        <taxon>Hibiscus</taxon>
    </lineage>
</organism>
<name>A0A6A3BEZ3_HIBSY</name>
<dbReference type="InterPro" id="IPR015422">
    <property type="entry name" value="PyrdxlP-dep_Trfase_small"/>
</dbReference>
<keyword evidence="5" id="KW-1185">Reference proteome</keyword>
<dbReference type="Gene3D" id="3.90.1150.10">
    <property type="entry name" value="Aspartate Aminotransferase, domain 1"/>
    <property type="match status" value="2"/>
</dbReference>
<evidence type="ECO:0000313" key="4">
    <source>
        <dbReference type="EMBL" id="KAE8714451.1"/>
    </source>
</evidence>
<dbReference type="GO" id="GO:0008483">
    <property type="term" value="F:transaminase activity"/>
    <property type="evidence" value="ECO:0007669"/>
    <property type="project" value="UniProtKB-KW"/>
</dbReference>
<dbReference type="SUPFAM" id="SSF53383">
    <property type="entry name" value="PLP-dependent transferases"/>
    <property type="match status" value="2"/>
</dbReference>
<dbReference type="PIRSF" id="PIRSF000521">
    <property type="entry name" value="Transaminase_4ab_Lys_Orn"/>
    <property type="match status" value="1"/>
</dbReference>
<evidence type="ECO:0000256" key="3">
    <source>
        <dbReference type="RuleBase" id="RU003560"/>
    </source>
</evidence>
<protein>
    <submittedName>
        <fullName evidence="4">Alanine--glyoxylate aminotransferase 2-like protein 2</fullName>
    </submittedName>
</protein>
<evidence type="ECO:0000256" key="2">
    <source>
        <dbReference type="ARBA" id="ARBA00022898"/>
    </source>
</evidence>
<dbReference type="PANTHER" id="PTHR45688">
    <property type="match status" value="1"/>
</dbReference>